<proteinExistence type="predicted"/>
<reference evidence="1" key="1">
    <citation type="journal article" date="2014" name="Front. Microbiol.">
        <title>High frequency of phylogenetically diverse reductive dehalogenase-homologous genes in deep subseafloor sedimentary metagenomes.</title>
        <authorList>
            <person name="Kawai M."/>
            <person name="Futagami T."/>
            <person name="Toyoda A."/>
            <person name="Takaki Y."/>
            <person name="Nishi S."/>
            <person name="Hori S."/>
            <person name="Arai W."/>
            <person name="Tsubouchi T."/>
            <person name="Morono Y."/>
            <person name="Uchiyama I."/>
            <person name="Ito T."/>
            <person name="Fujiyama A."/>
            <person name="Inagaki F."/>
            <person name="Takami H."/>
        </authorList>
    </citation>
    <scope>NUCLEOTIDE SEQUENCE</scope>
    <source>
        <strain evidence="1">Expedition CK06-06</strain>
    </source>
</reference>
<dbReference type="AlphaFoldDB" id="X1CXF1"/>
<gene>
    <name evidence="1" type="ORF">S01H4_43278</name>
</gene>
<protein>
    <submittedName>
        <fullName evidence="1">Uncharacterized protein</fullName>
    </submittedName>
</protein>
<comment type="caution">
    <text evidence="1">The sequence shown here is derived from an EMBL/GenBank/DDBJ whole genome shotgun (WGS) entry which is preliminary data.</text>
</comment>
<accession>X1CXF1</accession>
<organism evidence="1">
    <name type="scientific">marine sediment metagenome</name>
    <dbReference type="NCBI Taxonomy" id="412755"/>
    <lineage>
        <taxon>unclassified sequences</taxon>
        <taxon>metagenomes</taxon>
        <taxon>ecological metagenomes</taxon>
    </lineage>
</organism>
<evidence type="ECO:0000313" key="1">
    <source>
        <dbReference type="EMBL" id="GAG97612.1"/>
    </source>
</evidence>
<name>X1CXF1_9ZZZZ</name>
<dbReference type="EMBL" id="BART01023857">
    <property type="protein sequence ID" value="GAG97612.1"/>
    <property type="molecule type" value="Genomic_DNA"/>
</dbReference>
<sequence>MPSIGPLTDRQQQIEACIYWGTVKIDYDASGDIEYYSMHHEHNAVGTWTDWVIKKFTTGSDSVTDIEILTGAYDSRATLDWA</sequence>